<evidence type="ECO:0000313" key="2">
    <source>
        <dbReference type="EMBL" id="MBC8434281.1"/>
    </source>
</evidence>
<keyword evidence="1" id="KW-1133">Transmembrane helix</keyword>
<protein>
    <submittedName>
        <fullName evidence="2">Uncharacterized protein</fullName>
    </submittedName>
</protein>
<comment type="caution">
    <text evidence="2">The sequence shown here is derived from an EMBL/GenBank/DDBJ whole genome shotgun (WGS) entry which is preliminary data.</text>
</comment>
<evidence type="ECO:0000313" key="3">
    <source>
        <dbReference type="Proteomes" id="UP000605201"/>
    </source>
</evidence>
<sequence>MKFEHLIWIIIFLVYVASAIIKKVRDASKTSEKGIAKRLPEWKEKLNKLMSQVKQQIEATKQEDLKKETGWERFLPREDDEPELAMEDVTLEDLEPIRKETPPERVVRVLEKTPSPKIKPAPVKVVVESIEPAVSEKEIRPKGLAYGVQDLRRAVIWSEILAPPLALRDE</sequence>
<name>A0A8J6NUK2_9BACT</name>
<feature type="transmembrane region" description="Helical" evidence="1">
    <location>
        <begin position="6"/>
        <end position="24"/>
    </location>
</feature>
<organism evidence="2 3">
    <name type="scientific">Candidatus Desulfatibia vada</name>
    <dbReference type="NCBI Taxonomy" id="2841696"/>
    <lineage>
        <taxon>Bacteria</taxon>
        <taxon>Pseudomonadati</taxon>
        <taxon>Thermodesulfobacteriota</taxon>
        <taxon>Desulfobacteria</taxon>
        <taxon>Desulfobacterales</taxon>
        <taxon>Desulfobacterales incertae sedis</taxon>
        <taxon>Candidatus Desulfatibia</taxon>
    </lineage>
</organism>
<reference evidence="2 3" key="1">
    <citation type="submission" date="2020-08" db="EMBL/GenBank/DDBJ databases">
        <title>Bridging the membrane lipid divide: bacteria of the FCB group superphylum have the potential to synthesize archaeal ether lipids.</title>
        <authorList>
            <person name="Villanueva L."/>
            <person name="Von Meijenfeldt F.A.B."/>
            <person name="Westbye A.B."/>
            <person name="Yadav S."/>
            <person name="Hopmans E.C."/>
            <person name="Dutilh B.E."/>
            <person name="Sinninghe Damste J.S."/>
        </authorList>
    </citation>
    <scope>NUCLEOTIDE SEQUENCE [LARGE SCALE GENOMIC DNA]</scope>
    <source>
        <strain evidence="2">NIOZ-UU17</strain>
    </source>
</reference>
<keyword evidence="1" id="KW-0472">Membrane</keyword>
<dbReference type="Proteomes" id="UP000605201">
    <property type="component" value="Unassembled WGS sequence"/>
</dbReference>
<accession>A0A8J6NUK2</accession>
<evidence type="ECO:0000256" key="1">
    <source>
        <dbReference type="SAM" id="Phobius"/>
    </source>
</evidence>
<proteinExistence type="predicted"/>
<keyword evidence="1" id="KW-0812">Transmembrane</keyword>
<gene>
    <name evidence="2" type="ORF">H8D96_20420</name>
</gene>
<dbReference type="AlphaFoldDB" id="A0A8J6NUK2"/>
<dbReference type="EMBL" id="JACNIG010000408">
    <property type="protein sequence ID" value="MBC8434281.1"/>
    <property type="molecule type" value="Genomic_DNA"/>
</dbReference>